<comment type="similarity">
    <text evidence="1">Belongs to the N(4)/N(6)-methyltransferase family.</text>
</comment>
<dbReference type="PRINTS" id="PR00507">
    <property type="entry name" value="N12N6MTFRASE"/>
</dbReference>
<evidence type="ECO:0000256" key="6">
    <source>
        <dbReference type="ARBA" id="ARBA00022747"/>
    </source>
</evidence>
<dbReference type="RefSeq" id="WP_353301830.1">
    <property type="nucleotide sequence ID" value="NZ_BAABWN010000002.1"/>
</dbReference>
<keyword evidence="3 9" id="KW-0489">Methyltransferase</keyword>
<feature type="domain" description="DNA methylase adenine-specific" evidence="8">
    <location>
        <begin position="180"/>
        <end position="497"/>
    </location>
</feature>
<evidence type="ECO:0000256" key="5">
    <source>
        <dbReference type="ARBA" id="ARBA00022691"/>
    </source>
</evidence>
<evidence type="ECO:0000256" key="7">
    <source>
        <dbReference type="ARBA" id="ARBA00047942"/>
    </source>
</evidence>
<keyword evidence="6" id="KW-0680">Restriction system</keyword>
<dbReference type="InterPro" id="IPR051537">
    <property type="entry name" value="DNA_Adenine_Mtase"/>
</dbReference>
<dbReference type="EMBL" id="BAABWN010000002">
    <property type="protein sequence ID" value="GAA6167108.1"/>
    <property type="molecule type" value="Genomic_DNA"/>
</dbReference>
<dbReference type="SUPFAM" id="SSF53335">
    <property type="entry name" value="S-adenosyl-L-methionine-dependent methyltransferases"/>
    <property type="match status" value="1"/>
</dbReference>
<dbReference type="InterPro" id="IPR029063">
    <property type="entry name" value="SAM-dependent_MTases_sf"/>
</dbReference>
<dbReference type="Pfam" id="PF02384">
    <property type="entry name" value="N6_Mtase"/>
    <property type="match status" value="1"/>
</dbReference>
<comment type="catalytic activity">
    <reaction evidence="7">
        <text>a 2'-deoxyadenosine in DNA + S-adenosyl-L-methionine = an N(6)-methyl-2'-deoxyadenosine in DNA + S-adenosyl-L-homocysteine + H(+)</text>
        <dbReference type="Rhea" id="RHEA:15197"/>
        <dbReference type="Rhea" id="RHEA-COMP:12418"/>
        <dbReference type="Rhea" id="RHEA-COMP:12419"/>
        <dbReference type="ChEBI" id="CHEBI:15378"/>
        <dbReference type="ChEBI" id="CHEBI:57856"/>
        <dbReference type="ChEBI" id="CHEBI:59789"/>
        <dbReference type="ChEBI" id="CHEBI:90615"/>
        <dbReference type="ChEBI" id="CHEBI:90616"/>
        <dbReference type="EC" id="2.1.1.72"/>
    </reaction>
</comment>
<dbReference type="PROSITE" id="PS00092">
    <property type="entry name" value="N6_MTASE"/>
    <property type="match status" value="1"/>
</dbReference>
<evidence type="ECO:0000256" key="1">
    <source>
        <dbReference type="ARBA" id="ARBA00006594"/>
    </source>
</evidence>
<gene>
    <name evidence="9" type="ORF">NBRC116591_09180</name>
</gene>
<dbReference type="Gene3D" id="3.40.50.150">
    <property type="entry name" value="Vaccinia Virus protein VP39"/>
    <property type="match status" value="1"/>
</dbReference>
<keyword evidence="5" id="KW-0949">S-adenosyl-L-methionine</keyword>
<evidence type="ECO:0000313" key="10">
    <source>
        <dbReference type="Proteomes" id="UP001465153"/>
    </source>
</evidence>
<dbReference type="PANTHER" id="PTHR42933">
    <property type="entry name" value="SLR6095 PROTEIN"/>
    <property type="match status" value="1"/>
</dbReference>
<dbReference type="EC" id="2.1.1.72" evidence="2"/>
<organism evidence="9 10">
    <name type="scientific">Sessilibacter corallicola</name>
    <dbReference type="NCBI Taxonomy" id="2904075"/>
    <lineage>
        <taxon>Bacteria</taxon>
        <taxon>Pseudomonadati</taxon>
        <taxon>Pseudomonadota</taxon>
        <taxon>Gammaproteobacteria</taxon>
        <taxon>Cellvibrionales</taxon>
        <taxon>Cellvibrionaceae</taxon>
        <taxon>Sessilibacter</taxon>
    </lineage>
</organism>
<dbReference type="InterPro" id="IPR002052">
    <property type="entry name" value="DNA_methylase_N6_adenine_CS"/>
</dbReference>
<evidence type="ECO:0000256" key="2">
    <source>
        <dbReference type="ARBA" id="ARBA00011900"/>
    </source>
</evidence>
<evidence type="ECO:0000313" key="9">
    <source>
        <dbReference type="EMBL" id="GAA6167108.1"/>
    </source>
</evidence>
<proteinExistence type="inferred from homology"/>
<dbReference type="InterPro" id="IPR003356">
    <property type="entry name" value="DNA_methylase_A-5"/>
</dbReference>
<dbReference type="Proteomes" id="UP001465153">
    <property type="component" value="Unassembled WGS sequence"/>
</dbReference>
<protein>
    <recommendedName>
        <fullName evidence="2">site-specific DNA-methyltransferase (adenine-specific)</fullName>
        <ecNumber evidence="2">2.1.1.72</ecNumber>
    </recommendedName>
</protein>
<reference evidence="9 10" key="1">
    <citation type="submission" date="2024-04" db="EMBL/GenBank/DDBJ databases">
        <title>Draft genome sequence of Sessilibacter corallicola NBRC 116591.</title>
        <authorList>
            <person name="Miyakawa T."/>
            <person name="Kusuya Y."/>
            <person name="Miura T."/>
        </authorList>
    </citation>
    <scope>NUCLEOTIDE SEQUENCE [LARGE SCALE GENOMIC DNA]</scope>
    <source>
        <strain evidence="9 10">KU-00831-HH</strain>
    </source>
</reference>
<dbReference type="GO" id="GO:0032259">
    <property type="term" value="P:methylation"/>
    <property type="evidence" value="ECO:0007669"/>
    <property type="project" value="UniProtKB-KW"/>
</dbReference>
<sequence length="544" mass="61073">MVELEFQQKTKTLIDGLKSICANYGLGNDGNEFKIITQTFLYKFLNDKFAFEAKKLDDNIAKADKWEEALTAMSEGDLDMLQLQMGGDTARLKPQHFISYLFSQQNAPDFAKLFDDTLIDIAITNNDVFAVKTDGGAKVVLFDRISQYIADDSKRDAFCRAIINKLVDFSFERIFTQKFDFYATIFEYLIKDYNSNSGGKYAEYFTPHAVARIMAEILVPKEQRGTVRNVACYDPSAGSGTLLMNVAHAIGENRCSIYTQDISQKSSNLLRLNLILNNLVHSIPNVIQGNTVLHPYHKDGKELKRFDYIVSNPPFKLDFSDFRDELDSKENKDRFFAGIPKAPAKAKDKMAIYSLFLQHIIASLKSSGKAAVVVPTGFITAQSGIDKKIREHLVKNKMLAGVVSMPSNIFATTGTNVSILFIDASNDGAVILVDASNLGEKVKDGKNQKTVLTPEEEQQIIDVFNAKETVEDFSVAVTYEEIAAKNYSLSAGQYFDVKIEYVDISPEQFEQKMQGFTSNLDSLFSQSRELEVEIKKQLEGLKYE</sequence>
<name>A0ABQ0A6G2_9GAMM</name>
<evidence type="ECO:0000256" key="4">
    <source>
        <dbReference type="ARBA" id="ARBA00022679"/>
    </source>
</evidence>
<evidence type="ECO:0000256" key="3">
    <source>
        <dbReference type="ARBA" id="ARBA00022603"/>
    </source>
</evidence>
<evidence type="ECO:0000259" key="8">
    <source>
        <dbReference type="Pfam" id="PF02384"/>
    </source>
</evidence>
<keyword evidence="4 9" id="KW-0808">Transferase</keyword>
<accession>A0ABQ0A6G2</accession>
<dbReference type="GO" id="GO:0008168">
    <property type="term" value="F:methyltransferase activity"/>
    <property type="evidence" value="ECO:0007669"/>
    <property type="project" value="UniProtKB-KW"/>
</dbReference>
<comment type="caution">
    <text evidence="9">The sequence shown here is derived from an EMBL/GenBank/DDBJ whole genome shotgun (WGS) entry which is preliminary data.</text>
</comment>
<dbReference type="PANTHER" id="PTHR42933:SF1">
    <property type="entry name" value="SITE-SPECIFIC DNA-METHYLTRANSFERASE (ADENINE-SPECIFIC)"/>
    <property type="match status" value="1"/>
</dbReference>
<keyword evidence="10" id="KW-1185">Reference proteome</keyword>